<dbReference type="GeneID" id="63702609"/>
<sequence length="243" mass="26692">MEGSIVVGSNPAASASDFDSEDAAISSSGSSEEKTTAITTITAPVLPPLTLSRRAIPIAPHYQDRLTACRESCHADLEILINKRCANNNKVCRYTLSALLKEAVEHPQTLLHFASSKDAFTSYSILIQHKATDPNRVLLCYGDLLGLLAMENELDDANTNLEDAQGRTPDQLAKECHQPAILEKLGKLPSSSLALPPFMPSPGSTESGSLFLERTIRIYERITVFFISLVFFCVYQSRKMYRP</sequence>
<keyword evidence="2" id="KW-0472">Membrane</keyword>
<dbReference type="Proteomes" id="UP000019804">
    <property type="component" value="Unassembled WGS sequence"/>
</dbReference>
<evidence type="ECO:0000313" key="3">
    <source>
        <dbReference type="EMBL" id="EYE90910.1"/>
    </source>
</evidence>
<organism evidence="3 4">
    <name type="scientific">Aspergillus ruber (strain CBS 135680)</name>
    <dbReference type="NCBI Taxonomy" id="1388766"/>
    <lineage>
        <taxon>Eukaryota</taxon>
        <taxon>Fungi</taxon>
        <taxon>Dikarya</taxon>
        <taxon>Ascomycota</taxon>
        <taxon>Pezizomycotina</taxon>
        <taxon>Eurotiomycetes</taxon>
        <taxon>Eurotiomycetidae</taxon>
        <taxon>Eurotiales</taxon>
        <taxon>Aspergillaceae</taxon>
        <taxon>Aspergillus</taxon>
        <taxon>Aspergillus subgen. Aspergillus</taxon>
    </lineage>
</organism>
<dbReference type="AlphaFoldDB" id="A0A017S3Z1"/>
<accession>A0A017S3Z1</accession>
<dbReference type="SUPFAM" id="SSF48403">
    <property type="entry name" value="Ankyrin repeat"/>
    <property type="match status" value="1"/>
</dbReference>
<dbReference type="Gene3D" id="1.25.40.20">
    <property type="entry name" value="Ankyrin repeat-containing domain"/>
    <property type="match status" value="1"/>
</dbReference>
<keyword evidence="4" id="KW-1185">Reference proteome</keyword>
<feature type="region of interest" description="Disordered" evidence="1">
    <location>
        <begin position="1"/>
        <end position="31"/>
    </location>
</feature>
<feature type="compositionally biased region" description="Low complexity" evidence="1">
    <location>
        <begin position="12"/>
        <end position="31"/>
    </location>
</feature>
<reference evidence="4" key="1">
    <citation type="journal article" date="2014" name="Nat. Commun.">
        <title>Genomic adaptations of the halophilic Dead Sea filamentous fungus Eurotium rubrum.</title>
        <authorList>
            <person name="Kis-Papo T."/>
            <person name="Weig A.R."/>
            <person name="Riley R."/>
            <person name="Persoh D."/>
            <person name="Salamov A."/>
            <person name="Sun H."/>
            <person name="Lipzen A."/>
            <person name="Wasser S.P."/>
            <person name="Rambold G."/>
            <person name="Grigoriev I.V."/>
            <person name="Nevo E."/>
        </authorList>
    </citation>
    <scope>NUCLEOTIDE SEQUENCE [LARGE SCALE GENOMIC DNA]</scope>
    <source>
        <strain evidence="4">CBS 135680</strain>
    </source>
</reference>
<protein>
    <submittedName>
        <fullName evidence="3">Uncharacterized protein</fullName>
    </submittedName>
</protein>
<dbReference type="EMBL" id="KK088451">
    <property type="protein sequence ID" value="EYE90910.1"/>
    <property type="molecule type" value="Genomic_DNA"/>
</dbReference>
<dbReference type="InterPro" id="IPR036770">
    <property type="entry name" value="Ankyrin_rpt-contain_sf"/>
</dbReference>
<evidence type="ECO:0000256" key="1">
    <source>
        <dbReference type="SAM" id="MobiDB-lite"/>
    </source>
</evidence>
<gene>
    <name evidence="3" type="ORF">EURHEDRAFT_548494</name>
</gene>
<evidence type="ECO:0000256" key="2">
    <source>
        <dbReference type="SAM" id="Phobius"/>
    </source>
</evidence>
<dbReference type="HOGENOM" id="CLU_1142396_0_0_1"/>
<dbReference type="RefSeq" id="XP_040634600.1">
    <property type="nucleotide sequence ID" value="XM_040787485.1"/>
</dbReference>
<keyword evidence="2" id="KW-1133">Transmembrane helix</keyword>
<proteinExistence type="predicted"/>
<feature type="transmembrane region" description="Helical" evidence="2">
    <location>
        <begin position="218"/>
        <end position="235"/>
    </location>
</feature>
<evidence type="ECO:0000313" key="4">
    <source>
        <dbReference type="Proteomes" id="UP000019804"/>
    </source>
</evidence>
<keyword evidence="2" id="KW-0812">Transmembrane</keyword>
<name>A0A017S3Z1_ASPRC</name>